<dbReference type="RefSeq" id="WP_097188448.1">
    <property type="nucleotide sequence ID" value="NZ_OBQK01000007.1"/>
</dbReference>
<dbReference type="InterPro" id="IPR057702">
    <property type="entry name" value="DUF7942"/>
</dbReference>
<keyword evidence="1" id="KW-0812">Transmembrane</keyword>
<sequence length="114" mass="12252">MTTAGRAPSWISRHAPLLAALVYLFVVARLIGLAVDEGVGMDGGFAWGLAQMATLPWSAVELVFVDTVPPGTWQLWLYAACGLVNALLIYGVGLLVSWVGRTPQRREARQSSPT</sequence>
<dbReference type="EMBL" id="OBQK01000007">
    <property type="protein sequence ID" value="SOC56318.1"/>
    <property type="molecule type" value="Genomic_DNA"/>
</dbReference>
<gene>
    <name evidence="2" type="ORF">SAMN05421879_10798</name>
</gene>
<keyword evidence="1" id="KW-1133">Transmembrane helix</keyword>
<feature type="transmembrane region" description="Helical" evidence="1">
    <location>
        <begin position="15"/>
        <end position="35"/>
    </location>
</feature>
<organism evidence="2 3">
    <name type="scientific">Ornithinimicrobium cerasi</name>
    <dbReference type="NCBI Taxonomy" id="2248773"/>
    <lineage>
        <taxon>Bacteria</taxon>
        <taxon>Bacillati</taxon>
        <taxon>Actinomycetota</taxon>
        <taxon>Actinomycetes</taxon>
        <taxon>Micrococcales</taxon>
        <taxon>Ornithinimicrobiaceae</taxon>
        <taxon>Ornithinimicrobium</taxon>
    </lineage>
</organism>
<evidence type="ECO:0000256" key="1">
    <source>
        <dbReference type="SAM" id="Phobius"/>
    </source>
</evidence>
<keyword evidence="1" id="KW-0472">Membrane</keyword>
<name>A0A285VRU6_9MICO</name>
<dbReference type="AlphaFoldDB" id="A0A285VRU6"/>
<dbReference type="Proteomes" id="UP000219688">
    <property type="component" value="Unassembled WGS sequence"/>
</dbReference>
<proteinExistence type="predicted"/>
<reference evidence="3" key="1">
    <citation type="submission" date="2017-08" db="EMBL/GenBank/DDBJ databases">
        <authorList>
            <person name="Varghese N."/>
            <person name="Submissions S."/>
        </authorList>
    </citation>
    <scope>NUCLEOTIDE SEQUENCE [LARGE SCALE GENOMIC DNA]</scope>
    <source>
        <strain evidence="3">USBA17B2</strain>
    </source>
</reference>
<evidence type="ECO:0000313" key="2">
    <source>
        <dbReference type="EMBL" id="SOC56318.1"/>
    </source>
</evidence>
<keyword evidence="3" id="KW-1185">Reference proteome</keyword>
<feature type="transmembrane region" description="Helical" evidence="1">
    <location>
        <begin position="75"/>
        <end position="99"/>
    </location>
</feature>
<dbReference type="Pfam" id="PF25637">
    <property type="entry name" value="DUF7942"/>
    <property type="match status" value="1"/>
</dbReference>
<evidence type="ECO:0000313" key="3">
    <source>
        <dbReference type="Proteomes" id="UP000219688"/>
    </source>
</evidence>
<accession>A0A285VRU6</accession>
<protein>
    <submittedName>
        <fullName evidence="2">Uncharacterized protein</fullName>
    </submittedName>
</protein>